<feature type="active site" evidence="11">
    <location>
        <position position="17"/>
    </location>
</feature>
<accession>F0RQ08</accession>
<evidence type="ECO:0000313" key="14">
    <source>
        <dbReference type="Proteomes" id="UP000007718"/>
    </source>
</evidence>
<comment type="catalytic activity">
    <reaction evidence="10 11">
        <text>5-[(5-phospho-1-deoxy-D-ribulos-1-ylimino)methylamino]-1-(5-phospho-beta-D-ribosyl)imidazole-4-carboxamide + L-glutamine = D-erythro-1-(imidazol-4-yl)glycerol 3-phosphate + 5-amino-1-(5-phospho-beta-D-ribosyl)imidazole-4-carboxamide + L-glutamate + H(+)</text>
        <dbReference type="Rhea" id="RHEA:24793"/>
        <dbReference type="ChEBI" id="CHEBI:15378"/>
        <dbReference type="ChEBI" id="CHEBI:29985"/>
        <dbReference type="ChEBI" id="CHEBI:58278"/>
        <dbReference type="ChEBI" id="CHEBI:58359"/>
        <dbReference type="ChEBI" id="CHEBI:58475"/>
        <dbReference type="ChEBI" id="CHEBI:58525"/>
        <dbReference type="EC" id="4.3.2.10"/>
    </reaction>
</comment>
<keyword evidence="6 11" id="KW-0028">Amino-acid biosynthesis</keyword>
<dbReference type="SUPFAM" id="SSF51366">
    <property type="entry name" value="Ribulose-phoshate binding barrel"/>
    <property type="match status" value="1"/>
</dbReference>
<keyword evidence="14" id="KW-1185">Reference proteome</keyword>
<dbReference type="FunFam" id="3.20.20.70:FF:000006">
    <property type="entry name" value="Imidazole glycerol phosphate synthase subunit HisF"/>
    <property type="match status" value="1"/>
</dbReference>
<evidence type="ECO:0000256" key="12">
    <source>
        <dbReference type="RuleBase" id="RU003657"/>
    </source>
</evidence>
<keyword evidence="5 11" id="KW-0963">Cytoplasm</keyword>
<dbReference type="CDD" id="cd04731">
    <property type="entry name" value="HisF"/>
    <property type="match status" value="1"/>
</dbReference>
<protein>
    <recommendedName>
        <fullName evidence="11">Imidazole glycerol phosphate synthase subunit HisF</fullName>
        <ecNumber evidence="11">4.3.2.10</ecNumber>
    </recommendedName>
    <alternativeName>
        <fullName evidence="11">IGP synthase cyclase subunit</fullName>
    </alternativeName>
    <alternativeName>
        <fullName evidence="11">IGP synthase subunit HisF</fullName>
    </alternativeName>
    <alternativeName>
        <fullName evidence="11">ImGP synthase subunit HisF</fullName>
        <shortName evidence="11">IGPS subunit HisF</shortName>
    </alternativeName>
</protein>
<dbReference type="EMBL" id="CP002537">
    <property type="protein sequence ID" value="ADY27210.1"/>
    <property type="molecule type" value="Genomic_DNA"/>
</dbReference>
<dbReference type="Pfam" id="PF00977">
    <property type="entry name" value="His_biosynth"/>
    <property type="match status" value="1"/>
</dbReference>
<dbReference type="HAMAP" id="MF_01013">
    <property type="entry name" value="HisF"/>
    <property type="match status" value="1"/>
</dbReference>
<dbReference type="InterPro" id="IPR050064">
    <property type="entry name" value="IGPS_HisA/HisF"/>
</dbReference>
<dbReference type="RefSeq" id="WP_013622942.1">
    <property type="nucleotide sequence ID" value="NC_015169.1"/>
</dbReference>
<evidence type="ECO:0000256" key="4">
    <source>
        <dbReference type="ARBA" id="ARBA00011152"/>
    </source>
</evidence>
<sequence length="276" mass="29603">MTAPVSDLTRRIIPCLDVKGGQVVKGVQFRAHEVVGDPVALARRYAAAGADELVFYDITASSDGRTVGKEWVSDIARVIDIPFCVAGGIRSVGQAREVLSRGADKISVNSPALERPELIEELVAEFGQQCVVVGVDSFQDKAGKYRVYQFTGDEARTRETGWETLDWVREAVRRGAGEIVLNCMNRDGVRQGYDVAQLAAVRAVCPVPLIASGGAGAKEHFTAVFQQAGVDGALAASVFHKGLLELPDLKAELTRQGVPIRPVYTADPSPKGNEPT</sequence>
<comment type="pathway">
    <text evidence="2 11">Amino-acid biosynthesis; L-histidine biosynthesis; L-histidine from 5-phospho-alpha-D-ribose 1-diphosphate: step 5/9.</text>
</comment>
<dbReference type="Gene3D" id="3.20.20.70">
    <property type="entry name" value="Aldolase class I"/>
    <property type="match status" value="1"/>
</dbReference>
<evidence type="ECO:0000256" key="5">
    <source>
        <dbReference type="ARBA" id="ARBA00022490"/>
    </source>
</evidence>
<comment type="subunit">
    <text evidence="4 11">Heterodimer of HisH and HisF.</text>
</comment>
<name>F0RQ08_DEIPM</name>
<dbReference type="KEGG" id="dpt:Deipr_2079"/>
<dbReference type="InterPro" id="IPR011060">
    <property type="entry name" value="RibuloseP-bd_barrel"/>
</dbReference>
<evidence type="ECO:0000256" key="7">
    <source>
        <dbReference type="ARBA" id="ARBA00023102"/>
    </source>
</evidence>
<evidence type="ECO:0000256" key="9">
    <source>
        <dbReference type="ARBA" id="ARBA00025475"/>
    </source>
</evidence>
<dbReference type="HOGENOM" id="CLU_048577_4_0_0"/>
<reference evidence="13 14" key="1">
    <citation type="submission" date="2011-02" db="EMBL/GenBank/DDBJ databases">
        <title>The complete sequence of plasmid1 of Deinococcus proteolyticus DSM 20540.</title>
        <authorList>
            <consortium name="US DOE Joint Genome Institute (JGI-PGF)"/>
            <person name="Lucas S."/>
            <person name="Copeland A."/>
            <person name="Lapidus A."/>
            <person name="Bruce D."/>
            <person name="Goodwin L."/>
            <person name="Pitluck S."/>
            <person name="Kyrpides N."/>
            <person name="Mavromatis K."/>
            <person name="Pagani I."/>
            <person name="Ivanova N."/>
            <person name="Ovchinnikova G."/>
            <person name="Zeytun A."/>
            <person name="Detter J.C."/>
            <person name="Han C."/>
            <person name="Land M."/>
            <person name="Hauser L."/>
            <person name="Markowitz V."/>
            <person name="Cheng J.-F."/>
            <person name="Hugenholtz P."/>
            <person name="Woyke T."/>
            <person name="Wu D."/>
            <person name="Pukall R."/>
            <person name="Steenblock K."/>
            <person name="Brambilla E."/>
            <person name="Klenk H.-P."/>
            <person name="Eisen J.A."/>
        </authorList>
    </citation>
    <scope>NUCLEOTIDE SEQUENCE [LARGE SCALE GENOMIC DNA]</scope>
    <source>
        <strain evidence="14">ATCC 35074 / DSM 20540 / JCM 6276 / NBRC 101906 / NCIMB 13154 / VKM Ac-1939 / CCM 2703 / MRP</strain>
        <plasmid evidence="14">Plasmid pDEIPR01</plasmid>
    </source>
</reference>
<evidence type="ECO:0000313" key="13">
    <source>
        <dbReference type="EMBL" id="ADY27210.1"/>
    </source>
</evidence>
<dbReference type="OrthoDB" id="9781903at2"/>
<dbReference type="GO" id="GO:0005737">
    <property type="term" value="C:cytoplasm"/>
    <property type="evidence" value="ECO:0007669"/>
    <property type="project" value="UniProtKB-SubCell"/>
</dbReference>
<dbReference type="PANTHER" id="PTHR21235">
    <property type="entry name" value="IMIDAZOLE GLYCEROL PHOSPHATE SYNTHASE SUBUNIT HISF/H IGP SYNTHASE SUBUNIT HISF/H"/>
    <property type="match status" value="1"/>
</dbReference>
<dbReference type="InterPro" id="IPR004651">
    <property type="entry name" value="HisF"/>
</dbReference>
<dbReference type="NCBIfam" id="TIGR00735">
    <property type="entry name" value="hisF"/>
    <property type="match status" value="1"/>
</dbReference>
<evidence type="ECO:0000256" key="11">
    <source>
        <dbReference type="HAMAP-Rule" id="MF_01013"/>
    </source>
</evidence>
<evidence type="ECO:0000256" key="6">
    <source>
        <dbReference type="ARBA" id="ARBA00022605"/>
    </source>
</evidence>
<dbReference type="GO" id="GO:0000105">
    <property type="term" value="P:L-histidine biosynthetic process"/>
    <property type="evidence" value="ECO:0007669"/>
    <property type="project" value="UniProtKB-UniRule"/>
</dbReference>
<dbReference type="Proteomes" id="UP000007718">
    <property type="component" value="Plasmid pDEIPR01"/>
</dbReference>
<evidence type="ECO:0000256" key="3">
    <source>
        <dbReference type="ARBA" id="ARBA00009667"/>
    </source>
</evidence>
<evidence type="ECO:0000256" key="8">
    <source>
        <dbReference type="ARBA" id="ARBA00023239"/>
    </source>
</evidence>
<keyword evidence="8 11" id="KW-0456">Lyase</keyword>
<dbReference type="PANTHER" id="PTHR21235:SF2">
    <property type="entry name" value="IMIDAZOLE GLYCEROL PHOSPHATE SYNTHASE HISHF"/>
    <property type="match status" value="1"/>
</dbReference>
<dbReference type="InterPro" id="IPR013785">
    <property type="entry name" value="Aldolase_TIM"/>
</dbReference>
<dbReference type="UniPathway" id="UPA00031">
    <property type="reaction ID" value="UER00010"/>
</dbReference>
<evidence type="ECO:0000256" key="10">
    <source>
        <dbReference type="ARBA" id="ARBA00047838"/>
    </source>
</evidence>
<keyword evidence="13" id="KW-0614">Plasmid</keyword>
<geneLocation type="plasmid" evidence="13 14">
    <name>pDEIPR01</name>
</geneLocation>
<dbReference type="GO" id="GO:0000107">
    <property type="term" value="F:imidazoleglycerol-phosphate synthase activity"/>
    <property type="evidence" value="ECO:0007669"/>
    <property type="project" value="UniProtKB-UniRule"/>
</dbReference>
<dbReference type="AlphaFoldDB" id="F0RQ08"/>
<evidence type="ECO:0000256" key="2">
    <source>
        <dbReference type="ARBA" id="ARBA00005091"/>
    </source>
</evidence>
<comment type="subcellular location">
    <subcellularLocation>
        <location evidence="1 11">Cytoplasm</location>
    </subcellularLocation>
</comment>
<dbReference type="GO" id="GO:0016829">
    <property type="term" value="F:lyase activity"/>
    <property type="evidence" value="ECO:0007669"/>
    <property type="project" value="UniProtKB-KW"/>
</dbReference>
<proteinExistence type="inferred from homology"/>
<feature type="active site" evidence="11">
    <location>
        <position position="136"/>
    </location>
</feature>
<comment type="function">
    <text evidence="9 11">IGPS catalyzes the conversion of PRFAR and glutamine to IGP, AICAR and glutamate. The HisF subunit catalyzes the cyclization activity that produces IGP and AICAR from PRFAR using the ammonia provided by the HisH subunit.</text>
</comment>
<evidence type="ECO:0000256" key="1">
    <source>
        <dbReference type="ARBA" id="ARBA00004496"/>
    </source>
</evidence>
<keyword evidence="7 11" id="KW-0368">Histidine biosynthesis</keyword>
<organism evidence="13 14">
    <name type="scientific">Deinococcus proteolyticus (strain ATCC 35074 / DSM 20540 / JCM 6276 / NBRC 101906 / NCIMB 13154 / VKM Ac-1939 / CCM 2703 / MRP)</name>
    <dbReference type="NCBI Taxonomy" id="693977"/>
    <lineage>
        <taxon>Bacteria</taxon>
        <taxon>Thermotogati</taxon>
        <taxon>Deinococcota</taxon>
        <taxon>Deinococci</taxon>
        <taxon>Deinococcales</taxon>
        <taxon>Deinococcaceae</taxon>
        <taxon>Deinococcus</taxon>
    </lineage>
</organism>
<dbReference type="EC" id="4.3.2.10" evidence="11"/>
<dbReference type="InterPro" id="IPR006062">
    <property type="entry name" value="His_biosynth"/>
</dbReference>
<gene>
    <name evidence="11" type="primary">hisF</name>
    <name evidence="13" type="ordered locus">Deipr_2079</name>
</gene>
<comment type="similarity">
    <text evidence="3 11 12">Belongs to the HisA/HisF family.</text>
</comment>